<feature type="region of interest" description="Disordered" evidence="7">
    <location>
        <begin position="294"/>
        <end position="322"/>
    </location>
</feature>
<proteinExistence type="predicted"/>
<evidence type="ECO:0000256" key="5">
    <source>
        <dbReference type="ARBA" id="ARBA00023054"/>
    </source>
</evidence>
<keyword evidence="4" id="KW-0243">Dynein</keyword>
<comment type="subcellular location">
    <subcellularLocation>
        <location evidence="1">Cytoplasm</location>
        <location evidence="1">Cytoskeleton</location>
        <location evidence="1">Spindle</location>
    </subcellularLocation>
</comment>
<evidence type="ECO:0000256" key="1">
    <source>
        <dbReference type="ARBA" id="ARBA00004186"/>
    </source>
</evidence>
<dbReference type="PANTHER" id="PTHR18916">
    <property type="entry name" value="DYNACTIN 1-RELATED MICROTUBULE-BINDING"/>
    <property type="match status" value="1"/>
</dbReference>
<feature type="region of interest" description="Disordered" evidence="7">
    <location>
        <begin position="189"/>
        <end position="230"/>
    </location>
</feature>
<dbReference type="GeneID" id="100889898"/>
<reference evidence="9" key="2">
    <citation type="submission" date="2021-01" db="UniProtKB">
        <authorList>
            <consortium name="EnsemblMetazoa"/>
        </authorList>
    </citation>
    <scope>IDENTIFICATION</scope>
</reference>
<name>A0A7M7N4B4_STRPU</name>
<sequence>MNSASSRSKVKKPCRNKKPSHNANPSYHSGFFCHCSSCRSFHRLFVKDIDVVSKVCATARNKSSLQLSNEAFLDRFKETQLNAKPKWIKLGDRVTARGTHTGIVKYIGPLEDKVISPPTYVGIQLDEPVGLHCGIVNGKRYFETPKGRGLMVKYEEVSKRKPAEKCPPIQGNPMFPSYEPGKYTRLWADSDVGSPVNQTEQWKERGRAKSAPPPEQTASEEQASAKAQQSWSRAKWRISLMFKLDDKGTQRNRPDQLPPKVLQKISNWKKGLGGSEKDAEQLAQTLKKLHLAQEKGRRELEEEREKEEREQARLEREKERERRRLEAAEEWSNVISVF</sequence>
<keyword evidence="6" id="KW-0206">Cytoskeleton</keyword>
<dbReference type="PANTHER" id="PTHR18916:SF6">
    <property type="entry name" value="DYNACTIN SUBUNIT 1"/>
    <property type="match status" value="1"/>
</dbReference>
<dbReference type="GO" id="GO:0005819">
    <property type="term" value="C:spindle"/>
    <property type="evidence" value="ECO:0007669"/>
    <property type="project" value="UniProtKB-SubCell"/>
</dbReference>
<evidence type="ECO:0000256" key="2">
    <source>
        <dbReference type="ARBA" id="ARBA00022490"/>
    </source>
</evidence>
<dbReference type="Proteomes" id="UP000007110">
    <property type="component" value="Unassembled WGS sequence"/>
</dbReference>
<dbReference type="OMA" id="ELRMEDW"/>
<dbReference type="GO" id="GO:0005874">
    <property type="term" value="C:microtubule"/>
    <property type="evidence" value="ECO:0007669"/>
    <property type="project" value="UniProtKB-KW"/>
</dbReference>
<dbReference type="EnsemblMetazoa" id="XM_030975191">
    <property type="protein sequence ID" value="XP_030831051"/>
    <property type="gene ID" value="LOC100889898"/>
</dbReference>
<dbReference type="GO" id="GO:0030286">
    <property type="term" value="C:dynein complex"/>
    <property type="evidence" value="ECO:0007669"/>
    <property type="project" value="UniProtKB-KW"/>
</dbReference>
<evidence type="ECO:0000313" key="10">
    <source>
        <dbReference type="Proteomes" id="UP000007110"/>
    </source>
</evidence>
<dbReference type="KEGG" id="spu:100889898"/>
<dbReference type="InterPro" id="IPR000938">
    <property type="entry name" value="CAP-Gly_domain"/>
</dbReference>
<evidence type="ECO:0000259" key="8">
    <source>
        <dbReference type="PROSITE" id="PS50245"/>
    </source>
</evidence>
<reference evidence="10" key="1">
    <citation type="submission" date="2015-02" db="EMBL/GenBank/DDBJ databases">
        <title>Genome sequencing for Strongylocentrotus purpuratus.</title>
        <authorList>
            <person name="Murali S."/>
            <person name="Liu Y."/>
            <person name="Vee V."/>
            <person name="English A."/>
            <person name="Wang M."/>
            <person name="Skinner E."/>
            <person name="Han Y."/>
            <person name="Muzny D.M."/>
            <person name="Worley K.C."/>
            <person name="Gibbs R.A."/>
        </authorList>
    </citation>
    <scope>NUCLEOTIDE SEQUENCE</scope>
</reference>
<feature type="compositionally biased region" description="Basic residues" evidence="7">
    <location>
        <begin position="8"/>
        <end position="20"/>
    </location>
</feature>
<feature type="domain" description="CAP-Gly" evidence="8">
    <location>
        <begin position="120"/>
        <end position="153"/>
    </location>
</feature>
<dbReference type="PROSITE" id="PS50245">
    <property type="entry name" value="CAP_GLY_2"/>
    <property type="match status" value="1"/>
</dbReference>
<keyword evidence="3" id="KW-0493">Microtubule</keyword>
<keyword evidence="2" id="KW-0963">Cytoplasm</keyword>
<evidence type="ECO:0000256" key="4">
    <source>
        <dbReference type="ARBA" id="ARBA00023017"/>
    </source>
</evidence>
<dbReference type="Gene3D" id="2.30.30.190">
    <property type="entry name" value="CAP Gly-rich-like domain"/>
    <property type="match status" value="1"/>
</dbReference>
<feature type="region of interest" description="Disordered" evidence="7">
    <location>
        <begin position="1"/>
        <end position="21"/>
    </location>
</feature>
<feature type="compositionally biased region" description="Low complexity" evidence="7">
    <location>
        <begin position="216"/>
        <end position="230"/>
    </location>
</feature>
<dbReference type="OrthoDB" id="2130750at2759"/>
<organism evidence="9 10">
    <name type="scientific">Strongylocentrotus purpuratus</name>
    <name type="common">Purple sea urchin</name>
    <dbReference type="NCBI Taxonomy" id="7668"/>
    <lineage>
        <taxon>Eukaryota</taxon>
        <taxon>Metazoa</taxon>
        <taxon>Echinodermata</taxon>
        <taxon>Eleutherozoa</taxon>
        <taxon>Echinozoa</taxon>
        <taxon>Echinoidea</taxon>
        <taxon>Euechinoidea</taxon>
        <taxon>Echinacea</taxon>
        <taxon>Camarodonta</taxon>
        <taxon>Echinidea</taxon>
        <taxon>Strongylocentrotidae</taxon>
        <taxon>Strongylocentrotus</taxon>
    </lineage>
</organism>
<dbReference type="InParanoid" id="A0A7M7N4B4"/>
<dbReference type="InterPro" id="IPR036859">
    <property type="entry name" value="CAP-Gly_dom_sf"/>
</dbReference>
<dbReference type="Pfam" id="PF01302">
    <property type="entry name" value="CAP_GLY"/>
    <property type="match status" value="1"/>
</dbReference>
<protein>
    <recommendedName>
        <fullName evidence="8">CAP-Gly domain-containing protein</fullName>
    </recommendedName>
</protein>
<keyword evidence="10" id="KW-1185">Reference proteome</keyword>
<evidence type="ECO:0000256" key="7">
    <source>
        <dbReference type="SAM" id="MobiDB-lite"/>
    </source>
</evidence>
<dbReference type="SUPFAM" id="SSF74924">
    <property type="entry name" value="Cap-Gly domain"/>
    <property type="match status" value="1"/>
</dbReference>
<keyword evidence="5" id="KW-0175">Coiled coil</keyword>
<evidence type="ECO:0000313" key="9">
    <source>
        <dbReference type="EnsemblMetazoa" id="XP_030831051"/>
    </source>
</evidence>
<dbReference type="AlphaFoldDB" id="A0A7M7N4B4"/>
<evidence type="ECO:0000256" key="6">
    <source>
        <dbReference type="ARBA" id="ARBA00023212"/>
    </source>
</evidence>
<evidence type="ECO:0000256" key="3">
    <source>
        <dbReference type="ARBA" id="ARBA00022701"/>
    </source>
</evidence>
<dbReference type="RefSeq" id="XP_030831051.1">
    <property type="nucleotide sequence ID" value="XM_030975191.1"/>
</dbReference>
<dbReference type="SMART" id="SM01052">
    <property type="entry name" value="CAP_GLY"/>
    <property type="match status" value="1"/>
</dbReference>
<accession>A0A7M7N4B4</accession>